<feature type="modified residue" description="4-aspartylphosphate" evidence="6">
    <location>
        <position position="56"/>
    </location>
</feature>
<organism evidence="10 11">
    <name type="scientific">Haematospirillum jordaniae</name>
    <dbReference type="NCBI Taxonomy" id="1549855"/>
    <lineage>
        <taxon>Bacteria</taxon>
        <taxon>Pseudomonadati</taxon>
        <taxon>Pseudomonadota</taxon>
        <taxon>Alphaproteobacteria</taxon>
        <taxon>Rhodospirillales</taxon>
        <taxon>Novispirillaceae</taxon>
        <taxon>Haematospirillum</taxon>
    </lineage>
</organism>
<dbReference type="SUPFAM" id="SSF46894">
    <property type="entry name" value="C-terminal effector domain of the bipartite response regulators"/>
    <property type="match status" value="1"/>
</dbReference>
<evidence type="ECO:0000256" key="5">
    <source>
        <dbReference type="ARBA" id="ARBA00023163"/>
    </source>
</evidence>
<dbReference type="InterPro" id="IPR036388">
    <property type="entry name" value="WH-like_DNA-bd_sf"/>
</dbReference>
<keyword evidence="1 6" id="KW-0597">Phosphoprotein</keyword>
<dbReference type="OrthoDB" id="9784252at2"/>
<feature type="domain" description="Response regulatory" evidence="8">
    <location>
        <begin position="7"/>
        <end position="120"/>
    </location>
</feature>
<dbReference type="Gene3D" id="6.10.250.690">
    <property type="match status" value="1"/>
</dbReference>
<dbReference type="RefSeq" id="WP_066132907.1">
    <property type="nucleotide sequence ID" value="NZ_CP014525.1"/>
</dbReference>
<proteinExistence type="predicted"/>
<evidence type="ECO:0000256" key="7">
    <source>
        <dbReference type="PROSITE-ProRule" id="PRU01091"/>
    </source>
</evidence>
<dbReference type="Proteomes" id="UP000076066">
    <property type="component" value="Chromosome"/>
</dbReference>
<evidence type="ECO:0000313" key="10">
    <source>
        <dbReference type="EMBL" id="AMW34201.1"/>
    </source>
</evidence>
<evidence type="ECO:0000256" key="3">
    <source>
        <dbReference type="ARBA" id="ARBA00023015"/>
    </source>
</evidence>
<dbReference type="GO" id="GO:0000156">
    <property type="term" value="F:phosphorelay response regulator activity"/>
    <property type="evidence" value="ECO:0007669"/>
    <property type="project" value="TreeGrafter"/>
</dbReference>
<dbReference type="InterPro" id="IPR001867">
    <property type="entry name" value="OmpR/PhoB-type_DNA-bd"/>
</dbReference>
<dbReference type="Pfam" id="PF00072">
    <property type="entry name" value="Response_reg"/>
    <property type="match status" value="1"/>
</dbReference>
<evidence type="ECO:0000256" key="2">
    <source>
        <dbReference type="ARBA" id="ARBA00023012"/>
    </source>
</evidence>
<reference evidence="10 11" key="1">
    <citation type="submission" date="2016-02" db="EMBL/GenBank/DDBJ databases">
        <title>Complete Genome of H5569, the type strain of the newly described species Haematospirillium jordaniae.</title>
        <authorList>
            <person name="Nicholson A.C."/>
            <person name="Humrighouse B.W."/>
            <person name="Loparov V."/>
            <person name="McQuiston J.R."/>
        </authorList>
    </citation>
    <scope>NUCLEOTIDE SEQUENCE [LARGE SCALE GENOMIC DNA]</scope>
    <source>
        <strain evidence="10 11">H5569</strain>
    </source>
</reference>
<evidence type="ECO:0000313" key="11">
    <source>
        <dbReference type="Proteomes" id="UP000076066"/>
    </source>
</evidence>
<dbReference type="GO" id="GO:0032993">
    <property type="term" value="C:protein-DNA complex"/>
    <property type="evidence" value="ECO:0007669"/>
    <property type="project" value="TreeGrafter"/>
</dbReference>
<dbReference type="Pfam" id="PF00486">
    <property type="entry name" value="Trans_reg_C"/>
    <property type="match status" value="1"/>
</dbReference>
<dbReference type="SMART" id="SM00862">
    <property type="entry name" value="Trans_reg_C"/>
    <property type="match status" value="1"/>
</dbReference>
<evidence type="ECO:0000259" key="9">
    <source>
        <dbReference type="PROSITE" id="PS51755"/>
    </source>
</evidence>
<dbReference type="STRING" id="1549855.AY555_02305"/>
<dbReference type="PROSITE" id="PS51755">
    <property type="entry name" value="OMPR_PHOB"/>
    <property type="match status" value="1"/>
</dbReference>
<evidence type="ECO:0008006" key="12">
    <source>
        <dbReference type="Google" id="ProtNLM"/>
    </source>
</evidence>
<evidence type="ECO:0000259" key="8">
    <source>
        <dbReference type="PROSITE" id="PS50110"/>
    </source>
</evidence>
<evidence type="ECO:0000256" key="6">
    <source>
        <dbReference type="PROSITE-ProRule" id="PRU00169"/>
    </source>
</evidence>
<dbReference type="GeneID" id="53315984"/>
<dbReference type="SMART" id="SM00448">
    <property type="entry name" value="REC"/>
    <property type="match status" value="1"/>
</dbReference>
<evidence type="ECO:0000256" key="4">
    <source>
        <dbReference type="ARBA" id="ARBA00023125"/>
    </source>
</evidence>
<accession>A0A143DBT3</accession>
<evidence type="ECO:0000256" key="1">
    <source>
        <dbReference type="ARBA" id="ARBA00022553"/>
    </source>
</evidence>
<dbReference type="InterPro" id="IPR011006">
    <property type="entry name" value="CheY-like_superfamily"/>
</dbReference>
<dbReference type="InterPro" id="IPR001789">
    <property type="entry name" value="Sig_transdc_resp-reg_receiver"/>
</dbReference>
<feature type="DNA-binding region" description="OmpR/PhoB-type" evidence="7">
    <location>
        <begin position="132"/>
        <end position="232"/>
    </location>
</feature>
<dbReference type="GO" id="GO:0006355">
    <property type="term" value="P:regulation of DNA-templated transcription"/>
    <property type="evidence" value="ECO:0007669"/>
    <property type="project" value="InterPro"/>
</dbReference>
<dbReference type="Gene3D" id="3.40.50.2300">
    <property type="match status" value="1"/>
</dbReference>
<keyword evidence="5" id="KW-0804">Transcription</keyword>
<gene>
    <name evidence="10" type="ORF">AY555_02305</name>
</gene>
<name>A0A143DBT3_9PROT</name>
<dbReference type="InterPro" id="IPR016032">
    <property type="entry name" value="Sig_transdc_resp-reg_C-effctor"/>
</dbReference>
<dbReference type="KEGG" id="hjo:AY555_02305"/>
<dbReference type="GO" id="GO:0000976">
    <property type="term" value="F:transcription cis-regulatory region binding"/>
    <property type="evidence" value="ECO:0007669"/>
    <property type="project" value="TreeGrafter"/>
</dbReference>
<dbReference type="PANTHER" id="PTHR48111:SF4">
    <property type="entry name" value="DNA-BINDING DUAL TRANSCRIPTIONAL REGULATOR OMPR"/>
    <property type="match status" value="1"/>
</dbReference>
<protein>
    <recommendedName>
        <fullName evidence="12">Two-component system response regulator</fullName>
    </recommendedName>
</protein>
<dbReference type="AlphaFoldDB" id="A0A143DBT3"/>
<dbReference type="Gene3D" id="1.10.10.10">
    <property type="entry name" value="Winged helix-like DNA-binding domain superfamily/Winged helix DNA-binding domain"/>
    <property type="match status" value="1"/>
</dbReference>
<dbReference type="PANTHER" id="PTHR48111">
    <property type="entry name" value="REGULATOR OF RPOS"/>
    <property type="match status" value="1"/>
</dbReference>
<dbReference type="PROSITE" id="PS50110">
    <property type="entry name" value="RESPONSE_REGULATORY"/>
    <property type="match status" value="1"/>
</dbReference>
<keyword evidence="11" id="KW-1185">Reference proteome</keyword>
<dbReference type="GO" id="GO:0005829">
    <property type="term" value="C:cytosol"/>
    <property type="evidence" value="ECO:0007669"/>
    <property type="project" value="TreeGrafter"/>
</dbReference>
<keyword evidence="4 7" id="KW-0238">DNA-binding</keyword>
<keyword evidence="3" id="KW-0805">Transcription regulation</keyword>
<keyword evidence="2" id="KW-0902">Two-component regulatory system</keyword>
<dbReference type="CDD" id="cd00383">
    <property type="entry name" value="trans_reg_C"/>
    <property type="match status" value="1"/>
</dbReference>
<dbReference type="SUPFAM" id="SSF52172">
    <property type="entry name" value="CheY-like"/>
    <property type="match status" value="1"/>
</dbReference>
<dbReference type="InterPro" id="IPR039420">
    <property type="entry name" value="WalR-like"/>
</dbReference>
<dbReference type="EMBL" id="CP014525">
    <property type="protein sequence ID" value="AMW34201.1"/>
    <property type="molecule type" value="Genomic_DNA"/>
</dbReference>
<feature type="domain" description="OmpR/PhoB-type" evidence="9">
    <location>
        <begin position="132"/>
        <end position="232"/>
    </location>
</feature>
<sequence>MTKEQAHILLVEDDPATQALLSAFLREAGYSVSGASTAEAMRQAMARATVDLILLDLNLPDGDGIQLAHSVRKQSRVPIIMVTARAQPRDRITGLELGADDYVTKPFHPRELVARVRNVLGRLNGNKEAPGGVVYKFAGWEMDLLWRKLTSPDGDPISMTATEFDLLAVLVARAGQPLTRDQLLEATGAPGREVNDRSIDTLISRIRRKLGDARGGQRMVETCHGHGYRFAVDVQAG</sequence>